<evidence type="ECO:0000256" key="1">
    <source>
        <dbReference type="SAM" id="MobiDB-lite"/>
    </source>
</evidence>
<keyword evidence="3" id="KW-1185">Reference proteome</keyword>
<evidence type="ECO:0000313" key="2">
    <source>
        <dbReference type="EMBL" id="KAK6543396.1"/>
    </source>
</evidence>
<proteinExistence type="predicted"/>
<evidence type="ECO:0000313" key="3">
    <source>
        <dbReference type="Proteomes" id="UP001365542"/>
    </source>
</evidence>
<dbReference type="AlphaFoldDB" id="A0AAV9XPH1"/>
<comment type="caution">
    <text evidence="2">The sequence shown here is derived from an EMBL/GenBank/DDBJ whole genome shotgun (WGS) entry which is preliminary data.</text>
</comment>
<dbReference type="EMBL" id="JAVHJO010000001">
    <property type="protein sequence ID" value="KAK6543396.1"/>
    <property type="molecule type" value="Genomic_DNA"/>
</dbReference>
<accession>A0AAV9XPH1</accession>
<gene>
    <name evidence="2" type="ORF">TWF694_000143</name>
</gene>
<dbReference type="Proteomes" id="UP001365542">
    <property type="component" value="Unassembled WGS sequence"/>
</dbReference>
<reference evidence="2 3" key="1">
    <citation type="submission" date="2019-10" db="EMBL/GenBank/DDBJ databases">
        <authorList>
            <person name="Palmer J.M."/>
        </authorList>
    </citation>
    <scope>NUCLEOTIDE SEQUENCE [LARGE SCALE GENOMIC DNA]</scope>
    <source>
        <strain evidence="2 3">TWF694</strain>
    </source>
</reference>
<feature type="region of interest" description="Disordered" evidence="1">
    <location>
        <begin position="48"/>
        <end position="75"/>
    </location>
</feature>
<organism evidence="2 3">
    <name type="scientific">Orbilia ellipsospora</name>
    <dbReference type="NCBI Taxonomy" id="2528407"/>
    <lineage>
        <taxon>Eukaryota</taxon>
        <taxon>Fungi</taxon>
        <taxon>Dikarya</taxon>
        <taxon>Ascomycota</taxon>
        <taxon>Pezizomycotina</taxon>
        <taxon>Orbiliomycetes</taxon>
        <taxon>Orbiliales</taxon>
        <taxon>Orbiliaceae</taxon>
        <taxon>Orbilia</taxon>
    </lineage>
</organism>
<protein>
    <submittedName>
        <fullName evidence="2">Uncharacterized protein</fullName>
    </submittedName>
</protein>
<name>A0AAV9XPH1_9PEZI</name>
<sequence>MTFEPSKDMEIMSKRLNQLSLVSQTDTTSERTVPPIQDMRRYSLNFDPPIKTYIPRPPPRTEIPPRSNLLKYPPTKDDEYRASNELLRESLLYYEKARRVYEYNHYTRLAILAGNGIGNSNHTKPLASAERYEIFCRPDEKDQFLDFITHVLKQFNKLQEKVELGYDDNWMGMINELDLDEAFFVLNLGKIHQGGELYQILMTAGRALGECRLMELYRTASAEKLEQVRQTSFGIFHDPISKLNWQKLLIALNAERDLARLYNHTITSFREGLFKRRGKFDFHPIPGYSDRIITPHKPETPYFDEIAKAAFDSNISQQYFLTEIQAHAEVESIHRDFMVYCLEFQKYETLLGRFLEDISLLKTICPTLPDPTAYFQMKRRIEDFRGLFFVADLHSSLENGDIKYIRRPTVRDTATHLLGILKIEDEIEMTDRLNEFLEASRWDSDEDN</sequence>